<comment type="caution">
    <text evidence="2">The sequence shown here is derived from an EMBL/GenBank/DDBJ whole genome shotgun (WGS) entry which is preliminary data.</text>
</comment>
<feature type="compositionally biased region" description="Basic and acidic residues" evidence="1">
    <location>
        <begin position="92"/>
        <end position="103"/>
    </location>
</feature>
<name>A0AA39HMB3_9BILA</name>
<organism evidence="2 3">
    <name type="scientific">Steinernema hermaphroditum</name>
    <dbReference type="NCBI Taxonomy" id="289476"/>
    <lineage>
        <taxon>Eukaryota</taxon>
        <taxon>Metazoa</taxon>
        <taxon>Ecdysozoa</taxon>
        <taxon>Nematoda</taxon>
        <taxon>Chromadorea</taxon>
        <taxon>Rhabditida</taxon>
        <taxon>Tylenchina</taxon>
        <taxon>Panagrolaimomorpha</taxon>
        <taxon>Strongyloidoidea</taxon>
        <taxon>Steinernematidae</taxon>
        <taxon>Steinernema</taxon>
    </lineage>
</organism>
<evidence type="ECO:0000313" key="2">
    <source>
        <dbReference type="EMBL" id="KAK0408502.1"/>
    </source>
</evidence>
<proteinExistence type="predicted"/>
<evidence type="ECO:0000256" key="1">
    <source>
        <dbReference type="SAM" id="MobiDB-lite"/>
    </source>
</evidence>
<reference evidence="2" key="1">
    <citation type="submission" date="2023-06" db="EMBL/GenBank/DDBJ databases">
        <title>Genomic analysis of the entomopathogenic nematode Steinernema hermaphroditum.</title>
        <authorList>
            <person name="Schwarz E.M."/>
            <person name="Heppert J.K."/>
            <person name="Baniya A."/>
            <person name="Schwartz H.T."/>
            <person name="Tan C.-H."/>
            <person name="Antoshechkin I."/>
            <person name="Sternberg P.W."/>
            <person name="Goodrich-Blair H."/>
            <person name="Dillman A.R."/>
        </authorList>
    </citation>
    <scope>NUCLEOTIDE SEQUENCE</scope>
    <source>
        <strain evidence="2">PS9179</strain>
        <tissue evidence="2">Whole animal</tissue>
    </source>
</reference>
<dbReference type="Proteomes" id="UP001175271">
    <property type="component" value="Unassembled WGS sequence"/>
</dbReference>
<feature type="region of interest" description="Disordered" evidence="1">
    <location>
        <begin position="91"/>
        <end position="113"/>
    </location>
</feature>
<feature type="region of interest" description="Disordered" evidence="1">
    <location>
        <begin position="1"/>
        <end position="20"/>
    </location>
</feature>
<feature type="compositionally biased region" description="Polar residues" evidence="1">
    <location>
        <begin position="104"/>
        <end position="113"/>
    </location>
</feature>
<sequence length="113" mass="12400">MLAASTSAVPPPKDRGGDGGGFACELCPPSIRIANRIDFAHHLRAVHCTKEGGSFICRYGPNNVCQTLPVEGVADHDYELHLRKYHINNARTKAEEQSRKDSARSFNVYSSSK</sequence>
<protein>
    <submittedName>
        <fullName evidence="2">Uncharacterized protein</fullName>
    </submittedName>
</protein>
<dbReference type="EMBL" id="JAUCMV010000003">
    <property type="protein sequence ID" value="KAK0408502.1"/>
    <property type="molecule type" value="Genomic_DNA"/>
</dbReference>
<gene>
    <name evidence="2" type="ORF">QR680_003998</name>
</gene>
<keyword evidence="3" id="KW-1185">Reference proteome</keyword>
<dbReference type="AlphaFoldDB" id="A0AA39HMB3"/>
<accession>A0AA39HMB3</accession>
<evidence type="ECO:0000313" key="3">
    <source>
        <dbReference type="Proteomes" id="UP001175271"/>
    </source>
</evidence>